<dbReference type="EMBL" id="MPYG04000061">
    <property type="protein sequence ID" value="ROH00320.1"/>
    <property type="molecule type" value="Genomic_DNA"/>
</dbReference>
<evidence type="ECO:0000313" key="8">
    <source>
        <dbReference type="Proteomes" id="UP000275975"/>
    </source>
</evidence>
<dbReference type="Pfam" id="PF00535">
    <property type="entry name" value="Glycos_transf_2"/>
    <property type="match status" value="1"/>
</dbReference>
<keyword evidence="3" id="KW-0808">Transferase</keyword>
<name>A0A024GWE6_KLEPN</name>
<accession>A0A0J2J643</accession>
<dbReference type="SUPFAM" id="SSF53448">
    <property type="entry name" value="Nucleotide-diphospho-sugar transferases"/>
    <property type="match status" value="1"/>
</dbReference>
<dbReference type="Proteomes" id="UP000259364">
    <property type="component" value="Unassembled WGS sequence"/>
</dbReference>
<dbReference type="RefSeq" id="WP_004217404.1">
    <property type="nucleotide sequence ID" value="NZ_CAAGXV010000002.1"/>
</dbReference>
<gene>
    <name evidence="4" type="ORF">BL124_00007965</name>
    <name evidence="5" type="ORF">EAO17_04595</name>
    <name evidence="6" type="ORF">SAMEA3720909_00003</name>
</gene>
<dbReference type="Proteomes" id="UP000283322">
    <property type="component" value="Unassembled WGS sequence"/>
</dbReference>
<dbReference type="InterPro" id="IPR029044">
    <property type="entry name" value="Nucleotide-diphossugar_trans"/>
</dbReference>
<dbReference type="Gene3D" id="3.90.550.10">
    <property type="entry name" value="Spore Coat Polysaccharide Biosynthesis Protein SpsA, Chain A"/>
    <property type="match status" value="1"/>
</dbReference>
<dbReference type="AlphaFoldDB" id="A0A024GWE6"/>
<dbReference type="GO" id="GO:0016740">
    <property type="term" value="F:transferase activity"/>
    <property type="evidence" value="ECO:0007669"/>
    <property type="project" value="UniProtKB-KW"/>
</dbReference>
<evidence type="ECO:0000313" key="7">
    <source>
        <dbReference type="Proteomes" id="UP000259364"/>
    </source>
</evidence>
<dbReference type="EMBL" id="RDAM01000001">
    <property type="protein sequence ID" value="RRF05534.1"/>
    <property type="molecule type" value="Genomic_DNA"/>
</dbReference>
<evidence type="ECO:0000313" key="3">
    <source>
        <dbReference type="EMBL" id="CCI88031.1"/>
    </source>
</evidence>
<reference evidence="3" key="1">
    <citation type="journal article" date="2014" name="PLoS ONE">
        <title>Diversity of capsular polysaccharide gene clusters in Kpc-producing Klebsiella pneumoniae clinical isolates of sequence type 258 involved in the Italian epidemic.</title>
        <authorList>
            <person name="D'Andrea M.M."/>
            <person name="Amisano F."/>
            <person name="Giani T."/>
            <person name="Conte V."/>
            <person name="Ciacci N."/>
            <person name="Ambretti S."/>
            <person name="Santoriello L."/>
            <person name="Rossolini G.M."/>
        </authorList>
    </citation>
    <scope>NUCLEOTIDE SEQUENCE</scope>
    <source>
        <strain evidence="3">BO4</strain>
    </source>
</reference>
<sequence length="330" mass="37811">MIPYTTVIVTYSNRGHLLSSVVSSTVSSGCDHVIIIDNGSDVESKKLINELPALYNLVKFTVSTNDRNEGSAIAFSHGMDLASNTKNEFVLFLDDDNLLEEGAVQRAINIASQESECKSVFFLLREDRPHYMEFIRTRRKEVLLGEENSFMAFTLKKYIKNIFSKKININEKHYFGKDSVEYLSVPCGPYGGMLTRKSILNKGMRPMKDMILYFDDTKYTYDLSSAGIKLYLLTNCLIKDIDDSWSAIKTSKLSSPIFSAGDFKIHHTIRNRVFFEMTVTTTRKSIYIMNIFSFMLILFLKALLSNNLKVYLKILRSICDGFDFYEKNKK</sequence>
<feature type="domain" description="Glycosyltransferase 2-like" evidence="2">
    <location>
        <begin position="6"/>
        <end position="115"/>
    </location>
</feature>
<dbReference type="EMBL" id="UJHH01000001">
    <property type="protein sequence ID" value="SWF60209.1"/>
    <property type="molecule type" value="Genomic_DNA"/>
</dbReference>
<reference evidence="6 7" key="2">
    <citation type="submission" date="2018-08" db="EMBL/GenBank/DDBJ databases">
        <authorList>
            <consortium name="Pathogen Informatics"/>
        </authorList>
    </citation>
    <scope>NUCLEOTIDE SEQUENCE [LARGE SCALE GENOMIC DNA]</scope>
    <source>
        <strain evidence="6 7">EuSCAPE_UK014</strain>
    </source>
</reference>
<dbReference type="EMBL" id="HE866751">
    <property type="protein sequence ID" value="CCI88031.1"/>
    <property type="molecule type" value="Genomic_DNA"/>
</dbReference>
<accession>A0A024GWE6</accession>
<protein>
    <submittedName>
        <fullName evidence="6">Glycosyl transferase</fullName>
    </submittedName>
    <submittedName>
        <fullName evidence="3 4">Glycosyltransferase</fullName>
    </submittedName>
</protein>
<reference evidence="5 8" key="5">
    <citation type="journal article" date="2019" name="Antimicrob. Agents Chemother.">
        <title>Applying Rapid Whole Genome Sequencing to Predict Phenotypic Antimicrobial Susceptibility Testing Results Among Carbapenem-Resistant Klebsiella pneumoniae Clinical Isolates.</title>
        <authorList>
            <person name="Tamma P.D."/>
            <person name="Fan Y."/>
            <person name="Bergman Y."/>
            <person name="Pertea G."/>
            <person name="Kazmi A."/>
            <person name="Lewis S."/>
            <person name="Carroll K.C."/>
            <person name="Schatz M.C."/>
            <person name="Timp W."/>
            <person name="Simner P.J."/>
        </authorList>
    </citation>
    <scope>NUCLEOTIDE SEQUENCE [LARGE SCALE GENOMIC DNA]</scope>
    <source>
        <strain evidence="5 8">KLPN_104</strain>
    </source>
</reference>
<evidence type="ECO:0000256" key="1">
    <source>
        <dbReference type="SAM" id="Phobius"/>
    </source>
</evidence>
<proteinExistence type="predicted"/>
<dbReference type="PATRIC" id="fig|573.1497.peg.4757"/>
<evidence type="ECO:0000313" key="5">
    <source>
        <dbReference type="EMBL" id="RRF05534.1"/>
    </source>
</evidence>
<feature type="transmembrane region" description="Helical" evidence="1">
    <location>
        <begin position="286"/>
        <end position="304"/>
    </location>
</feature>
<reference evidence="4 9" key="4">
    <citation type="submission" date="2018-10" db="EMBL/GenBank/DDBJ databases">
        <authorList>
            <person name="Vanduin D."/>
            <person name="Fouts D."/>
            <person name="Wright M."/>
            <person name="Sutton G."/>
            <person name="Nguyen K."/>
            <person name="Kreiswirth B."/>
            <person name="Chen L."/>
            <person name="Rojas L."/>
            <person name="Hujer A."/>
            <person name="Hujer K."/>
            <person name="Bonomo R."/>
            <person name="Adams M."/>
        </authorList>
    </citation>
    <scope>NUCLEOTIDE SEQUENCE [LARGE SCALE GENOMIC DNA]</scope>
    <source>
        <strain evidence="4 9">CRK0165</strain>
    </source>
</reference>
<reference evidence="5" key="3">
    <citation type="submission" date="2018-10" db="EMBL/GenBank/DDBJ databases">
        <authorList>
            <person name="Fan Y."/>
            <person name="Timp W."/>
            <person name="Bergman Y."/>
            <person name="Tamma P."/>
            <person name="Simner P."/>
        </authorList>
    </citation>
    <scope>NUCLEOTIDE SEQUENCE</scope>
    <source>
        <strain evidence="5">KLPN_104</strain>
    </source>
</reference>
<evidence type="ECO:0000313" key="6">
    <source>
        <dbReference type="EMBL" id="SWF60209.1"/>
    </source>
</evidence>
<evidence type="ECO:0000313" key="4">
    <source>
        <dbReference type="EMBL" id="ROH00320.1"/>
    </source>
</evidence>
<dbReference type="Proteomes" id="UP000275975">
    <property type="component" value="Unassembled WGS sequence"/>
</dbReference>
<dbReference type="InterPro" id="IPR001173">
    <property type="entry name" value="Glyco_trans_2-like"/>
</dbReference>
<keyword evidence="1" id="KW-1133">Transmembrane helix</keyword>
<evidence type="ECO:0000259" key="2">
    <source>
        <dbReference type="Pfam" id="PF00535"/>
    </source>
</evidence>
<evidence type="ECO:0000313" key="9">
    <source>
        <dbReference type="Proteomes" id="UP000283322"/>
    </source>
</evidence>
<organism evidence="3">
    <name type="scientific">Klebsiella pneumoniae</name>
    <dbReference type="NCBI Taxonomy" id="573"/>
    <lineage>
        <taxon>Bacteria</taxon>
        <taxon>Pseudomonadati</taxon>
        <taxon>Pseudomonadota</taxon>
        <taxon>Gammaproteobacteria</taxon>
        <taxon>Enterobacterales</taxon>
        <taxon>Enterobacteriaceae</taxon>
        <taxon>Klebsiella/Raoultella group</taxon>
        <taxon>Klebsiella</taxon>
        <taxon>Klebsiella pneumoniae complex</taxon>
    </lineage>
</organism>
<keyword evidence="1" id="KW-0472">Membrane</keyword>
<keyword evidence="1" id="KW-0812">Transmembrane</keyword>